<evidence type="ECO:0000313" key="1">
    <source>
        <dbReference type="EMBL" id="KAK7316778.1"/>
    </source>
</evidence>
<name>A0AAN9KIA6_CLITE</name>
<evidence type="ECO:0000313" key="2">
    <source>
        <dbReference type="Proteomes" id="UP001359559"/>
    </source>
</evidence>
<reference evidence="1 2" key="1">
    <citation type="submission" date="2024-01" db="EMBL/GenBank/DDBJ databases">
        <title>The genomes of 5 underutilized Papilionoideae crops provide insights into root nodulation and disease resistance.</title>
        <authorList>
            <person name="Yuan L."/>
        </authorList>
    </citation>
    <scope>NUCLEOTIDE SEQUENCE [LARGE SCALE GENOMIC DNA]</scope>
    <source>
        <strain evidence="1">LY-2023</strain>
        <tissue evidence="1">Leaf</tissue>
    </source>
</reference>
<sequence>MNHEVPQACSRMFSQNNVFILCFLVNNVNSIHHCCFCIMAIFSRAYLPGFCGNWEQILHSPKLSSLIYKPKSL</sequence>
<keyword evidence="2" id="KW-1185">Reference proteome</keyword>
<organism evidence="1 2">
    <name type="scientific">Clitoria ternatea</name>
    <name type="common">Butterfly pea</name>
    <dbReference type="NCBI Taxonomy" id="43366"/>
    <lineage>
        <taxon>Eukaryota</taxon>
        <taxon>Viridiplantae</taxon>
        <taxon>Streptophyta</taxon>
        <taxon>Embryophyta</taxon>
        <taxon>Tracheophyta</taxon>
        <taxon>Spermatophyta</taxon>
        <taxon>Magnoliopsida</taxon>
        <taxon>eudicotyledons</taxon>
        <taxon>Gunneridae</taxon>
        <taxon>Pentapetalae</taxon>
        <taxon>rosids</taxon>
        <taxon>fabids</taxon>
        <taxon>Fabales</taxon>
        <taxon>Fabaceae</taxon>
        <taxon>Papilionoideae</taxon>
        <taxon>50 kb inversion clade</taxon>
        <taxon>NPAAA clade</taxon>
        <taxon>indigoferoid/millettioid clade</taxon>
        <taxon>Phaseoleae</taxon>
        <taxon>Clitoria</taxon>
    </lineage>
</organism>
<accession>A0AAN9KIA6</accession>
<dbReference type="EMBL" id="JAYKXN010000001">
    <property type="protein sequence ID" value="KAK7316778.1"/>
    <property type="molecule type" value="Genomic_DNA"/>
</dbReference>
<proteinExistence type="predicted"/>
<dbReference type="AlphaFoldDB" id="A0AAN9KIA6"/>
<gene>
    <name evidence="1" type="ORF">RJT34_00494</name>
</gene>
<protein>
    <submittedName>
        <fullName evidence="1">Uncharacterized protein</fullName>
    </submittedName>
</protein>
<comment type="caution">
    <text evidence="1">The sequence shown here is derived from an EMBL/GenBank/DDBJ whole genome shotgun (WGS) entry which is preliminary data.</text>
</comment>
<dbReference type="Proteomes" id="UP001359559">
    <property type="component" value="Unassembled WGS sequence"/>
</dbReference>